<dbReference type="Pfam" id="PF25568">
    <property type="entry name" value="AAA_lid_At3g28540"/>
    <property type="match status" value="1"/>
</dbReference>
<keyword evidence="3" id="KW-0378">Hydrolase</keyword>
<proteinExistence type="inferred from homology"/>
<comment type="similarity">
    <text evidence="2">Belongs to the AAA ATPase family. BCS1 subfamily.</text>
</comment>
<protein>
    <recommendedName>
        <fullName evidence="8">AAA+ ATPase domain-containing protein</fullName>
    </recommendedName>
</protein>
<evidence type="ECO:0000256" key="3">
    <source>
        <dbReference type="ARBA" id="ARBA00022801"/>
    </source>
</evidence>
<dbReference type="GO" id="GO:0006950">
    <property type="term" value="P:response to stress"/>
    <property type="evidence" value="ECO:0007669"/>
    <property type="project" value="UniProtKB-ARBA"/>
</dbReference>
<dbReference type="Pfam" id="PF00004">
    <property type="entry name" value="AAA"/>
    <property type="match status" value="1"/>
</dbReference>
<dbReference type="Gramene" id="rna-AYBTSS11_LOCUS4695">
    <property type="protein sequence ID" value="CAJ1930261.1"/>
    <property type="gene ID" value="gene-AYBTSS11_LOCUS4695"/>
</dbReference>
<dbReference type="PANTHER" id="PTHR23070">
    <property type="entry name" value="BCS1 AAA-TYPE ATPASE"/>
    <property type="match status" value="1"/>
</dbReference>
<keyword evidence="10" id="KW-1185">Reference proteome</keyword>
<evidence type="ECO:0000313" key="10">
    <source>
        <dbReference type="Proteomes" id="UP001189624"/>
    </source>
</evidence>
<dbReference type="InterPro" id="IPR003959">
    <property type="entry name" value="ATPase_AAA_core"/>
</dbReference>
<keyword evidence="6" id="KW-0547">Nucleotide-binding</keyword>
<evidence type="ECO:0000256" key="1">
    <source>
        <dbReference type="ARBA" id="ARBA00001946"/>
    </source>
</evidence>
<feature type="domain" description="AAA+ ATPase" evidence="8">
    <location>
        <begin position="296"/>
        <end position="443"/>
    </location>
</feature>
<feature type="compositionally biased region" description="Basic and acidic residues" evidence="7">
    <location>
        <begin position="182"/>
        <end position="192"/>
    </location>
</feature>
<dbReference type="Pfam" id="PF14363">
    <property type="entry name" value="AAA_assoc"/>
    <property type="match status" value="1"/>
</dbReference>
<dbReference type="InterPro" id="IPR058017">
    <property type="entry name" value="At3g28540-like_C"/>
</dbReference>
<evidence type="ECO:0000256" key="2">
    <source>
        <dbReference type="ARBA" id="ARBA00007448"/>
    </source>
</evidence>
<feature type="region of interest" description="Disordered" evidence="7">
    <location>
        <begin position="182"/>
        <end position="202"/>
    </location>
</feature>
<dbReference type="Gene3D" id="6.10.280.40">
    <property type="match status" value="1"/>
</dbReference>
<evidence type="ECO:0000256" key="7">
    <source>
        <dbReference type="SAM" id="MobiDB-lite"/>
    </source>
</evidence>
<dbReference type="InterPro" id="IPR025753">
    <property type="entry name" value="AAA_N_dom"/>
</dbReference>
<dbReference type="InterPro" id="IPR050747">
    <property type="entry name" value="Mitochondrial_chaperone_BCS1"/>
</dbReference>
<evidence type="ECO:0000313" key="9">
    <source>
        <dbReference type="EMBL" id="CAJ1930261.1"/>
    </source>
</evidence>
<accession>A0AA86VWK7</accession>
<organism evidence="9 10">
    <name type="scientific">Sphenostylis stenocarpa</name>
    <dbReference type="NCBI Taxonomy" id="92480"/>
    <lineage>
        <taxon>Eukaryota</taxon>
        <taxon>Viridiplantae</taxon>
        <taxon>Streptophyta</taxon>
        <taxon>Embryophyta</taxon>
        <taxon>Tracheophyta</taxon>
        <taxon>Spermatophyta</taxon>
        <taxon>Magnoliopsida</taxon>
        <taxon>eudicotyledons</taxon>
        <taxon>Gunneridae</taxon>
        <taxon>Pentapetalae</taxon>
        <taxon>rosids</taxon>
        <taxon>fabids</taxon>
        <taxon>Fabales</taxon>
        <taxon>Fabaceae</taxon>
        <taxon>Papilionoideae</taxon>
        <taxon>50 kb inversion clade</taxon>
        <taxon>NPAAA clade</taxon>
        <taxon>indigoferoid/millettioid clade</taxon>
        <taxon>Phaseoleae</taxon>
        <taxon>Sphenostylis</taxon>
    </lineage>
</organism>
<dbReference type="GO" id="GO:0016887">
    <property type="term" value="F:ATP hydrolysis activity"/>
    <property type="evidence" value="ECO:0007669"/>
    <property type="project" value="InterPro"/>
</dbReference>
<dbReference type="InterPro" id="IPR003960">
    <property type="entry name" value="ATPase_AAA_CS"/>
</dbReference>
<dbReference type="PROSITE" id="PS00674">
    <property type="entry name" value="AAA"/>
    <property type="match status" value="1"/>
</dbReference>
<dbReference type="InterPro" id="IPR027417">
    <property type="entry name" value="P-loop_NTPase"/>
</dbReference>
<evidence type="ECO:0000256" key="6">
    <source>
        <dbReference type="RuleBase" id="RU003651"/>
    </source>
</evidence>
<dbReference type="GO" id="GO:0005524">
    <property type="term" value="F:ATP binding"/>
    <property type="evidence" value="ECO:0007669"/>
    <property type="project" value="UniProtKB-KW"/>
</dbReference>
<keyword evidence="6" id="KW-0067">ATP-binding</keyword>
<name>A0AA86VWK7_9FABA</name>
<reference evidence="9" key="1">
    <citation type="submission" date="2023-10" db="EMBL/GenBank/DDBJ databases">
        <authorList>
            <person name="Domelevo Entfellner J.-B."/>
        </authorList>
    </citation>
    <scope>NUCLEOTIDE SEQUENCE</scope>
</reference>
<comment type="catalytic activity">
    <reaction evidence="5">
        <text>ATP + H2O = ADP + phosphate + H(+)</text>
        <dbReference type="Rhea" id="RHEA:13065"/>
        <dbReference type="ChEBI" id="CHEBI:15377"/>
        <dbReference type="ChEBI" id="CHEBI:15378"/>
        <dbReference type="ChEBI" id="CHEBI:30616"/>
        <dbReference type="ChEBI" id="CHEBI:43474"/>
        <dbReference type="ChEBI" id="CHEBI:456216"/>
    </reaction>
</comment>
<dbReference type="EMBL" id="OY731399">
    <property type="protein sequence ID" value="CAJ1930261.1"/>
    <property type="molecule type" value="Genomic_DNA"/>
</dbReference>
<dbReference type="AlphaFoldDB" id="A0AA86VWK7"/>
<evidence type="ECO:0000259" key="8">
    <source>
        <dbReference type="SMART" id="SM00382"/>
    </source>
</evidence>
<comment type="cofactor">
    <cofactor evidence="1">
        <name>Mg(2+)</name>
        <dbReference type="ChEBI" id="CHEBI:18420"/>
    </cofactor>
</comment>
<dbReference type="SMART" id="SM00382">
    <property type="entry name" value="AAA"/>
    <property type="match status" value="1"/>
</dbReference>
<dbReference type="Gene3D" id="3.40.50.300">
    <property type="entry name" value="P-loop containing nucleotide triphosphate hydrolases"/>
    <property type="match status" value="1"/>
</dbReference>
<sequence length="514" mass="59091">MSYLKENKGITLTLCYLYLVLGSWTLSDCIKLPNCAINHKTFMRPSVGGVSSSFTNFRSASSWFELYAAFSTFMMLLRSAINDLIPKEVRSFIHSKLKAFFSDRKKSNQVSLQITEIWDGHTNQLFQAVQEYLPTKISHSYKSLRVGKISMHKNLVVAVDGKQEVVDRFEDIKLRWKLVDESSQKGSDNREPPRHRKSSSFERQSFTLSFDEKHRDVVMNKYLSHVLSAYEDMQAKQRTIKIHSIGGGRCWQKSDLTHPASFESLALDPEQKQSIIDDLDRFLRRKELYKKVGKPWKRGYLLYGPPGTGKSSLVAAMANYLKFDVYDLELTSVFSNSELMRTLKETSNRSIIVIEDIDCNTEVLARSTAKPLSDSDSDFDRKHVKVKTNRFTLSGLLNNMDGLWSSGGEERIIIFTTNHREKIDPALLRPGRMDMHIHMSFLRSKAFRILAFNYLGVKGDHPLFEQIDDLLEKIQVTPAVVAEQLIRYEDPDVCLEALVQFLKEKAKETHLLYL</sequence>
<gene>
    <name evidence="9" type="ORF">AYBTSS11_LOCUS4695</name>
</gene>
<dbReference type="InterPro" id="IPR003593">
    <property type="entry name" value="AAA+_ATPase"/>
</dbReference>
<dbReference type="SUPFAM" id="SSF52540">
    <property type="entry name" value="P-loop containing nucleoside triphosphate hydrolases"/>
    <property type="match status" value="1"/>
</dbReference>
<evidence type="ECO:0000256" key="4">
    <source>
        <dbReference type="ARBA" id="ARBA00022842"/>
    </source>
</evidence>
<keyword evidence="4" id="KW-0460">Magnesium</keyword>
<evidence type="ECO:0000256" key="5">
    <source>
        <dbReference type="ARBA" id="ARBA00049360"/>
    </source>
</evidence>
<dbReference type="Proteomes" id="UP001189624">
    <property type="component" value="Chromosome 2"/>
</dbReference>
<dbReference type="CDD" id="cd19510">
    <property type="entry name" value="RecA-like_BCS1"/>
    <property type="match status" value="1"/>
</dbReference>